<evidence type="ECO:0000313" key="1">
    <source>
        <dbReference type="EMBL" id="RAW03281.1"/>
    </source>
</evidence>
<name>A0A364Y869_9BACT</name>
<dbReference type="Gene3D" id="3.90.1140.10">
    <property type="entry name" value="Cyclic phosphodiesterase"/>
    <property type="match status" value="1"/>
</dbReference>
<protein>
    <submittedName>
        <fullName evidence="1">2'-5' RNA ligase family protein</fullName>
    </submittedName>
</protein>
<keyword evidence="2" id="KW-1185">Reference proteome</keyword>
<dbReference type="Pfam" id="PF13563">
    <property type="entry name" value="2_5_RNA_ligase2"/>
    <property type="match status" value="1"/>
</dbReference>
<accession>A0A364Y869</accession>
<dbReference type="EMBL" id="QMFY01000001">
    <property type="protein sequence ID" value="RAW03281.1"/>
    <property type="molecule type" value="Genomic_DNA"/>
</dbReference>
<organism evidence="1 2">
    <name type="scientific">Pseudochryseolinea flava</name>
    <dbReference type="NCBI Taxonomy" id="2059302"/>
    <lineage>
        <taxon>Bacteria</taxon>
        <taxon>Pseudomonadati</taxon>
        <taxon>Bacteroidota</taxon>
        <taxon>Cytophagia</taxon>
        <taxon>Cytophagales</taxon>
        <taxon>Fulvivirgaceae</taxon>
        <taxon>Pseudochryseolinea</taxon>
    </lineage>
</organism>
<keyword evidence="1" id="KW-0436">Ligase</keyword>
<gene>
    <name evidence="1" type="ORF">DQQ10_04140</name>
</gene>
<evidence type="ECO:0000313" key="2">
    <source>
        <dbReference type="Proteomes" id="UP000251889"/>
    </source>
</evidence>
<proteinExistence type="predicted"/>
<dbReference type="PANTHER" id="PTHR40037">
    <property type="entry name" value="PHOSPHOESTERASE YJCG-RELATED"/>
    <property type="match status" value="1"/>
</dbReference>
<dbReference type="Proteomes" id="UP000251889">
    <property type="component" value="Unassembled WGS sequence"/>
</dbReference>
<comment type="caution">
    <text evidence="1">The sequence shown here is derived from an EMBL/GenBank/DDBJ whole genome shotgun (WGS) entry which is preliminary data.</text>
</comment>
<dbReference type="PANTHER" id="PTHR40037:SF1">
    <property type="entry name" value="PHOSPHOESTERASE SAOUHSC_00951-RELATED"/>
    <property type="match status" value="1"/>
</dbReference>
<dbReference type="InterPro" id="IPR009097">
    <property type="entry name" value="Cyclic_Pdiesterase"/>
</dbReference>
<dbReference type="OrthoDB" id="1951600at2"/>
<dbReference type="SUPFAM" id="SSF55144">
    <property type="entry name" value="LigT-like"/>
    <property type="match status" value="1"/>
</dbReference>
<dbReference type="RefSeq" id="WP_112745496.1">
    <property type="nucleotide sequence ID" value="NZ_QMFY01000001.1"/>
</dbReference>
<reference evidence="1 2" key="1">
    <citation type="submission" date="2018-06" db="EMBL/GenBank/DDBJ databases">
        <title>Chryseolinea flavus sp. nov., a member of the phylum Bacteroidetes isolated from soil.</title>
        <authorList>
            <person name="Li Y."/>
            <person name="Wang J."/>
        </authorList>
    </citation>
    <scope>NUCLEOTIDE SEQUENCE [LARGE SCALE GENOMIC DNA]</scope>
    <source>
        <strain evidence="1 2">SDU1-6</strain>
    </source>
</reference>
<dbReference type="GO" id="GO:0016874">
    <property type="term" value="F:ligase activity"/>
    <property type="evidence" value="ECO:0007669"/>
    <property type="project" value="UniProtKB-KW"/>
</dbReference>
<sequence length="203" mass="24215">MSTREEKLKQYFIALIPPSPIYDDAWRLKNYFREQYNSKASLNSPPHITLHMPFRWKEEKEFELVTALHSFTQGRDDFKIQLQNYGAFPPRVVFIDIVANDSLTKLYKDLHRFCKRELNLFNAAYKDQSFHPHLTLAFRDLKKPLFFKAWEEFQARTFSAHFDVEKIVLLKHNGKIWETFKAFYFKAADTAEDQPSNSLEMHL</sequence>
<dbReference type="AlphaFoldDB" id="A0A364Y869"/>
<dbReference type="InterPro" id="IPR050580">
    <property type="entry name" value="2H_phosphoesterase_YjcG-like"/>
</dbReference>